<dbReference type="PANTHER" id="PTHR30097">
    <property type="entry name" value="CATION EFFLUX SYSTEM PROTEIN CUSB"/>
    <property type="match status" value="1"/>
</dbReference>
<feature type="domain" description="CusB-like beta-barrel" evidence="4">
    <location>
        <begin position="227"/>
        <end position="297"/>
    </location>
</feature>
<gene>
    <name evidence="5" type="ORF">CA834_00530</name>
</gene>
<dbReference type="GO" id="GO:0060003">
    <property type="term" value="P:copper ion export"/>
    <property type="evidence" value="ECO:0007669"/>
    <property type="project" value="TreeGrafter"/>
</dbReference>
<keyword evidence="6" id="KW-1185">Reference proteome</keyword>
<keyword evidence="2" id="KW-0813">Transport</keyword>
<dbReference type="PANTHER" id="PTHR30097:SF4">
    <property type="entry name" value="SLR6042 PROTEIN"/>
    <property type="match status" value="1"/>
</dbReference>
<dbReference type="Gene3D" id="2.40.420.20">
    <property type="match status" value="1"/>
</dbReference>
<evidence type="ECO:0000259" key="3">
    <source>
        <dbReference type="Pfam" id="PF25919"/>
    </source>
</evidence>
<evidence type="ECO:0000256" key="2">
    <source>
        <dbReference type="ARBA" id="ARBA00022448"/>
    </source>
</evidence>
<reference evidence="5 6" key="1">
    <citation type="submission" date="2017-05" db="EMBL/GenBank/DDBJ databases">
        <title>The draft genome sequence of Idiomarina salinarum WNB302.</title>
        <authorList>
            <person name="Sun Y."/>
            <person name="Chen B."/>
            <person name="Du Z."/>
        </authorList>
    </citation>
    <scope>NUCLEOTIDE SEQUENCE [LARGE SCALE GENOMIC DNA]</scope>
    <source>
        <strain evidence="5 6">WNB302</strain>
    </source>
</reference>
<dbReference type="GO" id="GO:0015679">
    <property type="term" value="P:plasma membrane copper ion transport"/>
    <property type="evidence" value="ECO:0007669"/>
    <property type="project" value="TreeGrafter"/>
</dbReference>
<organism evidence="5 6">
    <name type="scientific">Winogradskyella aurantia</name>
    <dbReference type="NCBI Taxonomy" id="1915063"/>
    <lineage>
        <taxon>Bacteria</taxon>
        <taxon>Pseudomonadati</taxon>
        <taxon>Bacteroidota</taxon>
        <taxon>Flavobacteriia</taxon>
        <taxon>Flavobacteriales</taxon>
        <taxon>Flavobacteriaceae</taxon>
        <taxon>Winogradskyella</taxon>
    </lineage>
</organism>
<dbReference type="InterPro" id="IPR006143">
    <property type="entry name" value="RND_pump_MFP"/>
</dbReference>
<dbReference type="NCBIfam" id="TIGR01730">
    <property type="entry name" value="RND_mfp"/>
    <property type="match status" value="1"/>
</dbReference>
<dbReference type="OrthoDB" id="9814657at2"/>
<dbReference type="InterPro" id="IPR051909">
    <property type="entry name" value="MFP_Cation_Efflux"/>
</dbReference>
<dbReference type="Gene3D" id="2.40.30.170">
    <property type="match status" value="1"/>
</dbReference>
<dbReference type="Pfam" id="PF25954">
    <property type="entry name" value="Beta-barrel_RND_2"/>
    <property type="match status" value="1"/>
</dbReference>
<sequence>MKSIRILILVSFLISCGNKTESKPEEQSVQEQPKNLVLSKVQLDSDTFQLGKLLEYNFGEIINVTGMIDVPPQNKSMISTFVAGYIYNTPLLVGDFVSKGQLLVALQNPEYIEIQQNYIEIGEQLVYLKSEYQRQKTLFDENITSEKNYLKAQSLYKSNLAHFNSLKKKLQMMNISPTNVEAGNISSVIKIYAPIEGYVTKVNVSNGAYVSPNDVILEIVDTEHIHLELSVFEKDIMKVKKGQKIEFKIPEASDDLFQAEVHLVGTTIDQTTRRVKVHGHVDNEKNQFIVGMYVNAEILVNVDSALGLPMTAIIKDGEASYVYAVKDKKEAHYDLEKFSVDLGKTAENYVEILNVDQLKDKMIVLKGADKLVETNSTLN</sequence>
<proteinExistence type="inferred from homology"/>
<dbReference type="GO" id="GO:0022857">
    <property type="term" value="F:transmembrane transporter activity"/>
    <property type="evidence" value="ECO:0007669"/>
    <property type="project" value="InterPro"/>
</dbReference>
<dbReference type="RefSeq" id="WP_094966710.1">
    <property type="nucleotide sequence ID" value="NZ_NGJN01000001.1"/>
</dbReference>
<dbReference type="InterPro" id="IPR058792">
    <property type="entry name" value="Beta-barrel_RND_2"/>
</dbReference>
<dbReference type="Pfam" id="PF25919">
    <property type="entry name" value="BSH_CusB"/>
    <property type="match status" value="1"/>
</dbReference>
<dbReference type="PROSITE" id="PS51257">
    <property type="entry name" value="PROKAR_LIPOPROTEIN"/>
    <property type="match status" value="1"/>
</dbReference>
<comment type="similarity">
    <text evidence="1">Belongs to the membrane fusion protein (MFP) (TC 8.A.1) family.</text>
</comment>
<dbReference type="AlphaFoldDB" id="A0A265UZ91"/>
<dbReference type="InterPro" id="IPR058790">
    <property type="entry name" value="BSH_CusB"/>
</dbReference>
<feature type="domain" description="CusB-like barrel-sandwich hybrid" evidence="3">
    <location>
        <begin position="90"/>
        <end position="219"/>
    </location>
</feature>
<evidence type="ECO:0000313" key="6">
    <source>
        <dbReference type="Proteomes" id="UP000216840"/>
    </source>
</evidence>
<accession>A0A265UZ91</accession>
<evidence type="ECO:0000259" key="4">
    <source>
        <dbReference type="Pfam" id="PF25954"/>
    </source>
</evidence>
<dbReference type="GO" id="GO:0016020">
    <property type="term" value="C:membrane"/>
    <property type="evidence" value="ECO:0007669"/>
    <property type="project" value="InterPro"/>
</dbReference>
<comment type="caution">
    <text evidence="5">The sequence shown here is derived from an EMBL/GenBank/DDBJ whole genome shotgun (WGS) entry which is preliminary data.</text>
</comment>
<evidence type="ECO:0000256" key="1">
    <source>
        <dbReference type="ARBA" id="ARBA00009477"/>
    </source>
</evidence>
<dbReference type="GO" id="GO:0030313">
    <property type="term" value="C:cell envelope"/>
    <property type="evidence" value="ECO:0007669"/>
    <property type="project" value="TreeGrafter"/>
</dbReference>
<dbReference type="SUPFAM" id="SSF111369">
    <property type="entry name" value="HlyD-like secretion proteins"/>
    <property type="match status" value="1"/>
</dbReference>
<protein>
    <submittedName>
        <fullName evidence="5">Efflux transporter periplasmic adaptor subunit</fullName>
    </submittedName>
</protein>
<dbReference type="Proteomes" id="UP000216840">
    <property type="component" value="Unassembled WGS sequence"/>
</dbReference>
<dbReference type="EMBL" id="NGJN01000001">
    <property type="protein sequence ID" value="OZV70634.1"/>
    <property type="molecule type" value="Genomic_DNA"/>
</dbReference>
<name>A0A265UZ91_9FLAO</name>
<evidence type="ECO:0000313" key="5">
    <source>
        <dbReference type="EMBL" id="OZV70634.1"/>
    </source>
</evidence>
<dbReference type="Gene3D" id="2.40.50.100">
    <property type="match status" value="1"/>
</dbReference>